<evidence type="ECO:0000313" key="4">
    <source>
        <dbReference type="Proteomes" id="UP001190491"/>
    </source>
</evidence>
<dbReference type="EMBL" id="CAUDKO010000004">
    <property type="protein sequence ID" value="CAJ0872276.1"/>
    <property type="molecule type" value="Genomic_DNA"/>
</dbReference>
<dbReference type="EMBL" id="CAUDLI010000004">
    <property type="protein sequence ID" value="CAJ0874792.1"/>
    <property type="molecule type" value="Genomic_DNA"/>
</dbReference>
<evidence type="ECO:0000313" key="2">
    <source>
        <dbReference type="EMBL" id="CAJ0874792.1"/>
    </source>
</evidence>
<reference evidence="1 3" key="1">
    <citation type="submission" date="2023-07" db="EMBL/GenBank/DDBJ databases">
        <authorList>
            <person name="Peeters C."/>
        </authorList>
    </citation>
    <scope>NUCLEOTIDE SEQUENCE</scope>
    <source>
        <strain evidence="2 3">LMG 32965</strain>
        <strain evidence="1">R-77567</strain>
    </source>
</reference>
<gene>
    <name evidence="2" type="ORF">R77564_02061</name>
    <name evidence="1" type="ORF">R77567_02553</name>
</gene>
<evidence type="ECO:0000313" key="1">
    <source>
        <dbReference type="EMBL" id="CAJ0872276.1"/>
    </source>
</evidence>
<sequence length="399" mass="43265">MNTHTTEFQRASSLLHPDGNPIRLNTGDFVAVDRRQDAKYEATYRPQALYSRADEGFAANNEAFLLHEVATNRPIYLEDTGPTDFHLHLPPGAFQFVLVTSGVFTFDYDGRLHYVGPGSVILQSAIVHRQLFYTWSGLSTEDNLSTPQTVVPDALSMGCSGKFLEAFITDPTTFPNPTIVPSALIDEAETPRIAWSHPAHDRPPGADFWVQDPLELHALYKPLAGGSIQSPGPVYVRDTGIEAPSGQLVTGHIIATDPRGQSSLPKSQAGAVDAASFSKGEVVVYRVIRGTAEFKDGAGNMLELAAGDVVTAGQHSVRLVGMGEDTQILRLGLLSNIEKLRSWTRAQCDEIDGLAGRIINRTETRPQRTEGKPVGYLYETVAASNGNTGRLSVANGKRV</sequence>
<proteinExistence type="predicted"/>
<evidence type="ECO:0000313" key="3">
    <source>
        <dbReference type="Proteomes" id="UP001189792"/>
    </source>
</evidence>
<protein>
    <recommendedName>
        <fullName evidence="5">Glucuronate isomerase</fullName>
    </recommendedName>
</protein>
<evidence type="ECO:0008006" key="5">
    <source>
        <dbReference type="Google" id="ProtNLM"/>
    </source>
</evidence>
<dbReference type="AlphaFoldDB" id="A0AAD2C032"/>
<dbReference type="RefSeq" id="WP_206274531.1">
    <property type="nucleotide sequence ID" value="NZ_CAUDKO010000004.1"/>
</dbReference>
<accession>A0AAD2C032</accession>
<dbReference type="Proteomes" id="UP001189792">
    <property type="component" value="Unassembled WGS sequence"/>
</dbReference>
<name>A0AAD2C032_9RALS</name>
<dbReference type="Proteomes" id="UP001190491">
    <property type="component" value="Unassembled WGS sequence"/>
</dbReference>
<keyword evidence="3" id="KW-1185">Reference proteome</keyword>
<comment type="caution">
    <text evidence="1">The sequence shown here is derived from an EMBL/GenBank/DDBJ whole genome shotgun (WGS) entry which is preliminary data.</text>
</comment>
<organism evidence="1 4">
    <name type="scientific">Ralstonia flatus</name>
    <dbReference type="NCBI Taxonomy" id="3058601"/>
    <lineage>
        <taxon>Bacteria</taxon>
        <taxon>Pseudomonadati</taxon>
        <taxon>Pseudomonadota</taxon>
        <taxon>Betaproteobacteria</taxon>
        <taxon>Burkholderiales</taxon>
        <taxon>Burkholderiaceae</taxon>
        <taxon>Ralstonia</taxon>
    </lineage>
</organism>